<dbReference type="NCBIfam" id="NF006248">
    <property type="entry name" value="PRK08386.1"/>
    <property type="match status" value="1"/>
</dbReference>
<evidence type="ECO:0000313" key="9">
    <source>
        <dbReference type="EMBL" id="MDI6453275.1"/>
    </source>
</evidence>
<dbReference type="EMBL" id="JASCXW010000023">
    <property type="protein sequence ID" value="MDI6453275.1"/>
    <property type="molecule type" value="Genomic_DNA"/>
</dbReference>
<dbReference type="GO" id="GO:0005886">
    <property type="term" value="C:plasma membrane"/>
    <property type="evidence" value="ECO:0007669"/>
    <property type="project" value="UniProtKB-SubCell"/>
</dbReference>
<sequence>MNDIIVKSITRIIVPFVQIYGIFIIIHGHVSPGGGFSGGALIGSSIVLYTLVFGLEKGKKKFSHRASEFAESGGIFIYMMIGIIGIFLAGSFLTNIEAGFPIGEPGQLLSAGMIPLLMIGIGIKVASTIITLFHILIEEDTL</sequence>
<evidence type="ECO:0000259" key="8">
    <source>
        <dbReference type="Pfam" id="PF04039"/>
    </source>
</evidence>
<name>A0AAW6U993_9MOLU</name>
<keyword evidence="10" id="KW-1185">Reference proteome</keyword>
<dbReference type="InterPro" id="IPR050622">
    <property type="entry name" value="CPA3_antiporter_subunitB"/>
</dbReference>
<keyword evidence="5 7" id="KW-1133">Transmembrane helix</keyword>
<dbReference type="AlphaFoldDB" id="A0AAW6U993"/>
<gene>
    <name evidence="9" type="ORF">QJ521_06845</name>
</gene>
<evidence type="ECO:0000256" key="3">
    <source>
        <dbReference type="ARBA" id="ARBA00022475"/>
    </source>
</evidence>
<reference evidence="9" key="1">
    <citation type="submission" date="2023-05" db="EMBL/GenBank/DDBJ databases">
        <title>Mariniplasma microaerophilum sp. nov., a novel anaerobic mollicute isolated from terrestrial mud volcano, Taman Peninsula, Russia.</title>
        <authorList>
            <person name="Khomyakova M.A."/>
            <person name="Merkel A.Y."/>
            <person name="Slobodkin A.I."/>
        </authorList>
    </citation>
    <scope>NUCLEOTIDE SEQUENCE</scope>
    <source>
        <strain evidence="9">M4Ah</strain>
    </source>
</reference>
<accession>A0AAW6U993</accession>
<comment type="subcellular location">
    <subcellularLocation>
        <location evidence="1">Cell membrane</location>
        <topology evidence="1">Multi-pass membrane protein</topology>
    </subcellularLocation>
</comment>
<dbReference type="Pfam" id="PF04039">
    <property type="entry name" value="MnhB"/>
    <property type="match status" value="1"/>
</dbReference>
<dbReference type="PANTHER" id="PTHR33932">
    <property type="entry name" value="NA(+)/H(+) ANTIPORTER SUBUNIT B"/>
    <property type="match status" value="1"/>
</dbReference>
<evidence type="ECO:0000256" key="6">
    <source>
        <dbReference type="ARBA" id="ARBA00023136"/>
    </source>
</evidence>
<feature type="transmembrane region" description="Helical" evidence="7">
    <location>
        <begin position="36"/>
        <end position="55"/>
    </location>
</feature>
<evidence type="ECO:0000313" key="10">
    <source>
        <dbReference type="Proteomes" id="UP001431532"/>
    </source>
</evidence>
<comment type="similarity">
    <text evidence="2">Belongs to the CPA3 antiporters (TC 2.A.63) subunit B family.</text>
</comment>
<feature type="transmembrane region" description="Helical" evidence="7">
    <location>
        <begin position="113"/>
        <end position="137"/>
    </location>
</feature>
<dbReference type="PANTHER" id="PTHR33932:SF4">
    <property type="entry name" value="NA(+)_H(+) ANTIPORTER SUBUNIT B"/>
    <property type="match status" value="1"/>
</dbReference>
<evidence type="ECO:0000256" key="1">
    <source>
        <dbReference type="ARBA" id="ARBA00004651"/>
    </source>
</evidence>
<dbReference type="RefSeq" id="WP_282839705.1">
    <property type="nucleotide sequence ID" value="NZ_JASCXW010000023.1"/>
</dbReference>
<keyword evidence="6 7" id="KW-0472">Membrane</keyword>
<protein>
    <submittedName>
        <fullName evidence="9">MnhB domain-containing protein</fullName>
    </submittedName>
</protein>
<comment type="caution">
    <text evidence="9">The sequence shown here is derived from an EMBL/GenBank/DDBJ whole genome shotgun (WGS) entry which is preliminary data.</text>
</comment>
<organism evidence="9 10">
    <name type="scientific">Peloplasma aerotolerans</name>
    <dbReference type="NCBI Taxonomy" id="3044389"/>
    <lineage>
        <taxon>Bacteria</taxon>
        <taxon>Bacillati</taxon>
        <taxon>Mycoplasmatota</taxon>
        <taxon>Mollicutes</taxon>
        <taxon>Acholeplasmatales</taxon>
        <taxon>Acholeplasmataceae</taxon>
        <taxon>Peloplasma</taxon>
    </lineage>
</organism>
<keyword evidence="4 7" id="KW-0812">Transmembrane</keyword>
<keyword evidence="3" id="KW-1003">Cell membrane</keyword>
<evidence type="ECO:0000256" key="2">
    <source>
        <dbReference type="ARBA" id="ARBA00009425"/>
    </source>
</evidence>
<evidence type="ECO:0000256" key="5">
    <source>
        <dbReference type="ARBA" id="ARBA00022989"/>
    </source>
</evidence>
<evidence type="ECO:0000256" key="4">
    <source>
        <dbReference type="ARBA" id="ARBA00022692"/>
    </source>
</evidence>
<feature type="domain" description="Na+/H+ antiporter MnhB subunit-related protein" evidence="8">
    <location>
        <begin position="5"/>
        <end position="130"/>
    </location>
</feature>
<evidence type="ECO:0000256" key="7">
    <source>
        <dbReference type="SAM" id="Phobius"/>
    </source>
</evidence>
<dbReference type="Proteomes" id="UP001431532">
    <property type="component" value="Unassembled WGS sequence"/>
</dbReference>
<feature type="transmembrane region" description="Helical" evidence="7">
    <location>
        <begin position="75"/>
        <end position="93"/>
    </location>
</feature>
<dbReference type="InterPro" id="IPR007182">
    <property type="entry name" value="MnhB"/>
</dbReference>
<feature type="transmembrane region" description="Helical" evidence="7">
    <location>
        <begin position="12"/>
        <end position="30"/>
    </location>
</feature>
<proteinExistence type="inferred from homology"/>